<dbReference type="AlphaFoldDB" id="A0A8X7VIX2"/>
<organism evidence="1 2">
    <name type="scientific">Brassica carinata</name>
    <name type="common">Ethiopian mustard</name>
    <name type="synonym">Abyssinian cabbage</name>
    <dbReference type="NCBI Taxonomy" id="52824"/>
    <lineage>
        <taxon>Eukaryota</taxon>
        <taxon>Viridiplantae</taxon>
        <taxon>Streptophyta</taxon>
        <taxon>Embryophyta</taxon>
        <taxon>Tracheophyta</taxon>
        <taxon>Spermatophyta</taxon>
        <taxon>Magnoliopsida</taxon>
        <taxon>eudicotyledons</taxon>
        <taxon>Gunneridae</taxon>
        <taxon>Pentapetalae</taxon>
        <taxon>rosids</taxon>
        <taxon>malvids</taxon>
        <taxon>Brassicales</taxon>
        <taxon>Brassicaceae</taxon>
        <taxon>Brassiceae</taxon>
        <taxon>Brassica</taxon>
    </lineage>
</organism>
<name>A0A8X7VIX2_BRACI</name>
<reference evidence="1 2" key="1">
    <citation type="submission" date="2020-02" db="EMBL/GenBank/DDBJ databases">
        <authorList>
            <person name="Ma Q."/>
            <person name="Huang Y."/>
            <person name="Song X."/>
            <person name="Pei D."/>
        </authorList>
    </citation>
    <scope>NUCLEOTIDE SEQUENCE [LARGE SCALE GENOMIC DNA]</scope>
    <source>
        <strain evidence="1">Sxm20200214</strain>
        <tissue evidence="1">Leaf</tissue>
    </source>
</reference>
<evidence type="ECO:0000313" key="1">
    <source>
        <dbReference type="EMBL" id="KAG2312062.1"/>
    </source>
</evidence>
<keyword evidence="2" id="KW-1185">Reference proteome</keyword>
<comment type="caution">
    <text evidence="1">The sequence shown here is derived from an EMBL/GenBank/DDBJ whole genome shotgun (WGS) entry which is preliminary data.</text>
</comment>
<dbReference type="Proteomes" id="UP000886595">
    <property type="component" value="Unassembled WGS sequence"/>
</dbReference>
<gene>
    <name evidence="1" type="ORF">Bca52824_023619</name>
</gene>
<evidence type="ECO:0000313" key="2">
    <source>
        <dbReference type="Proteomes" id="UP000886595"/>
    </source>
</evidence>
<sequence>MNILLFTRPRLIVPEKRKVAFVCSYILKFRLMSYVEELGNKGGISSEYRRKLRASLLNVIDCDSLQQFHDCNNVNHMKSVTAAFKALKLLKGAAGKYDGHGTKLWRRFLRRLDLSFTCHSRTMKPNTQRPPLLGDYMGNTITGIILGLRPVGELRYPSQQHETKLSGADGFYSSMVMTGTRQSRRSLQIDHKDSVKAPANEDLDIKFVSFGVYHSRSC</sequence>
<proteinExistence type="predicted"/>
<dbReference type="EMBL" id="JAAMPC010000005">
    <property type="protein sequence ID" value="KAG2312062.1"/>
    <property type="molecule type" value="Genomic_DNA"/>
</dbReference>
<accession>A0A8X7VIX2</accession>
<protein>
    <submittedName>
        <fullName evidence="1">Uncharacterized protein</fullName>
    </submittedName>
</protein>